<dbReference type="GO" id="GO:0005507">
    <property type="term" value="F:copper ion binding"/>
    <property type="evidence" value="ECO:0007669"/>
    <property type="project" value="TreeGrafter"/>
</dbReference>
<comment type="caution">
    <text evidence="11">The sequence shown here is derived from an EMBL/GenBank/DDBJ whole genome shotgun (WGS) entry which is preliminary data.</text>
</comment>
<comment type="similarity">
    <text evidence="2 10">Belongs to the purine nucleoside phosphorylase YfiH/LACC1 family.</text>
</comment>
<evidence type="ECO:0000313" key="12">
    <source>
        <dbReference type="Proteomes" id="UP000031980"/>
    </source>
</evidence>
<keyword evidence="4" id="KW-0479">Metal-binding</keyword>
<evidence type="ECO:0000256" key="6">
    <source>
        <dbReference type="ARBA" id="ARBA00022833"/>
    </source>
</evidence>
<keyword evidence="5" id="KW-0378">Hydrolase</keyword>
<organism evidence="11 12">
    <name type="scientific">Sanguibacteroides justesenii</name>
    <dbReference type="NCBI Taxonomy" id="1547597"/>
    <lineage>
        <taxon>Bacteria</taxon>
        <taxon>Pseudomonadati</taxon>
        <taxon>Bacteroidota</taxon>
        <taxon>Bacteroidia</taxon>
        <taxon>Bacteroidales</taxon>
        <taxon>Porphyromonadaceae</taxon>
        <taxon>Sanguibacteroides</taxon>
    </lineage>
</organism>
<dbReference type="EMBL" id="JPIU01000049">
    <property type="protein sequence ID" value="KIO42953.1"/>
    <property type="molecule type" value="Genomic_DNA"/>
</dbReference>
<dbReference type="GO" id="GO:0016787">
    <property type="term" value="F:hydrolase activity"/>
    <property type="evidence" value="ECO:0007669"/>
    <property type="project" value="UniProtKB-KW"/>
</dbReference>
<evidence type="ECO:0000256" key="2">
    <source>
        <dbReference type="ARBA" id="ARBA00007353"/>
    </source>
</evidence>
<name>A0A0C3M946_9PORP</name>
<evidence type="ECO:0000256" key="5">
    <source>
        <dbReference type="ARBA" id="ARBA00022801"/>
    </source>
</evidence>
<keyword evidence="6" id="KW-0862">Zinc</keyword>
<evidence type="ECO:0000256" key="9">
    <source>
        <dbReference type="ARBA" id="ARBA00049893"/>
    </source>
</evidence>
<evidence type="ECO:0000313" key="11">
    <source>
        <dbReference type="EMBL" id="KIO42953.1"/>
    </source>
</evidence>
<dbReference type="RefSeq" id="WP_041505536.1">
    <property type="nucleotide sequence ID" value="NZ_JPIU01000049.1"/>
</dbReference>
<accession>A0A0C3M946</accession>
<comment type="catalytic activity">
    <reaction evidence="9">
        <text>S-methyl-5'-thioadenosine + phosphate = 5-(methylsulfanyl)-alpha-D-ribose 1-phosphate + adenine</text>
        <dbReference type="Rhea" id="RHEA:11852"/>
        <dbReference type="ChEBI" id="CHEBI:16708"/>
        <dbReference type="ChEBI" id="CHEBI:17509"/>
        <dbReference type="ChEBI" id="CHEBI:43474"/>
        <dbReference type="ChEBI" id="CHEBI:58533"/>
        <dbReference type="EC" id="2.4.2.28"/>
    </reaction>
    <physiologicalReaction direction="left-to-right" evidence="9">
        <dbReference type="Rhea" id="RHEA:11853"/>
    </physiologicalReaction>
</comment>
<dbReference type="GO" id="GO:0017061">
    <property type="term" value="F:S-methyl-5-thioadenosine phosphorylase activity"/>
    <property type="evidence" value="ECO:0007669"/>
    <property type="project" value="UniProtKB-EC"/>
</dbReference>
<dbReference type="Pfam" id="PF02578">
    <property type="entry name" value="Cu-oxidase_4"/>
    <property type="match status" value="1"/>
</dbReference>
<protein>
    <recommendedName>
        <fullName evidence="10">Purine nucleoside phosphorylase</fullName>
    </recommendedName>
</protein>
<dbReference type="SUPFAM" id="SSF64438">
    <property type="entry name" value="CNF1/YfiH-like putative cysteine hydrolases"/>
    <property type="match status" value="1"/>
</dbReference>
<dbReference type="InterPro" id="IPR011324">
    <property type="entry name" value="Cytotoxic_necrot_fac-like_cat"/>
</dbReference>
<dbReference type="PANTHER" id="PTHR30616">
    <property type="entry name" value="UNCHARACTERIZED PROTEIN YFIH"/>
    <property type="match status" value="1"/>
</dbReference>
<dbReference type="Proteomes" id="UP000031980">
    <property type="component" value="Unassembled WGS sequence"/>
</dbReference>
<sequence length="274" mass="30478">MLKRSIHNNIPVYRFTGLGSCSHLVHFISGREGGVSRGGQSSLNIGFTEEDKRENVLKNRQLLLSEVGVDLSTLTTGEQKHTTHVEVVLENSIGCGGRERETRLPETDALITALPEVCLMVLAADCVPILLYDTERRVIAAIHAGWRGTVGKITSRVVARMEKEFGCNPKDIRAGIGPSIGKCCFEVGEEVVEIVRKNLNRWEDLVESGENHGKYNFDLWEANRRELTEAGLCSGYIEVARICTVCNRDRFFSYRGDRGDTGRFGAGIMMKKKC</sequence>
<dbReference type="AlphaFoldDB" id="A0A0C3M946"/>
<evidence type="ECO:0000256" key="8">
    <source>
        <dbReference type="ARBA" id="ARBA00048968"/>
    </source>
</evidence>
<evidence type="ECO:0000256" key="7">
    <source>
        <dbReference type="ARBA" id="ARBA00047989"/>
    </source>
</evidence>
<reference evidence="11 12" key="1">
    <citation type="submission" date="2014-07" db="EMBL/GenBank/DDBJ databases">
        <title>Porphyromonadaceae bacterium OUH 308042 = ATCC BAA-2681 = DSM 28342 draft genome.</title>
        <authorList>
            <person name="Sydenham T.V."/>
            <person name="Hasman H."/>
            <person name="Justensen U.S."/>
        </authorList>
    </citation>
    <scope>NUCLEOTIDE SEQUENCE [LARGE SCALE GENOMIC DNA]</scope>
    <source>
        <strain evidence="11 12">OUH 308042</strain>
    </source>
</reference>
<comment type="catalytic activity">
    <reaction evidence="1">
        <text>inosine + phosphate = alpha-D-ribose 1-phosphate + hypoxanthine</text>
        <dbReference type="Rhea" id="RHEA:27646"/>
        <dbReference type="ChEBI" id="CHEBI:17368"/>
        <dbReference type="ChEBI" id="CHEBI:17596"/>
        <dbReference type="ChEBI" id="CHEBI:43474"/>
        <dbReference type="ChEBI" id="CHEBI:57720"/>
        <dbReference type="EC" id="2.4.2.1"/>
    </reaction>
    <physiologicalReaction direction="left-to-right" evidence="1">
        <dbReference type="Rhea" id="RHEA:27647"/>
    </physiologicalReaction>
</comment>
<evidence type="ECO:0000256" key="4">
    <source>
        <dbReference type="ARBA" id="ARBA00022723"/>
    </source>
</evidence>
<dbReference type="PANTHER" id="PTHR30616:SF2">
    <property type="entry name" value="PURINE NUCLEOSIDE PHOSPHORYLASE LACC1"/>
    <property type="match status" value="1"/>
</dbReference>
<dbReference type="InterPro" id="IPR003730">
    <property type="entry name" value="Cu_polyphenol_OxRdtase"/>
</dbReference>
<dbReference type="NCBIfam" id="TIGR00726">
    <property type="entry name" value="peptidoglycan editing factor PgeF"/>
    <property type="match status" value="1"/>
</dbReference>
<dbReference type="InterPro" id="IPR038371">
    <property type="entry name" value="Cu_polyphenol_OxRdtase_sf"/>
</dbReference>
<keyword evidence="3" id="KW-0808">Transferase</keyword>
<evidence type="ECO:0000256" key="3">
    <source>
        <dbReference type="ARBA" id="ARBA00022679"/>
    </source>
</evidence>
<proteinExistence type="inferred from homology"/>
<dbReference type="Gene3D" id="3.60.140.10">
    <property type="entry name" value="CNF1/YfiH-like putative cysteine hydrolases"/>
    <property type="match status" value="1"/>
</dbReference>
<comment type="catalytic activity">
    <reaction evidence="8">
        <text>adenosine + phosphate = alpha-D-ribose 1-phosphate + adenine</text>
        <dbReference type="Rhea" id="RHEA:27642"/>
        <dbReference type="ChEBI" id="CHEBI:16335"/>
        <dbReference type="ChEBI" id="CHEBI:16708"/>
        <dbReference type="ChEBI" id="CHEBI:43474"/>
        <dbReference type="ChEBI" id="CHEBI:57720"/>
        <dbReference type="EC" id="2.4.2.1"/>
    </reaction>
    <physiologicalReaction direction="left-to-right" evidence="8">
        <dbReference type="Rhea" id="RHEA:27643"/>
    </physiologicalReaction>
</comment>
<dbReference type="CDD" id="cd16833">
    <property type="entry name" value="YfiH"/>
    <property type="match status" value="1"/>
</dbReference>
<comment type="catalytic activity">
    <reaction evidence="7">
        <text>adenosine + H2O + H(+) = inosine + NH4(+)</text>
        <dbReference type="Rhea" id="RHEA:24408"/>
        <dbReference type="ChEBI" id="CHEBI:15377"/>
        <dbReference type="ChEBI" id="CHEBI:15378"/>
        <dbReference type="ChEBI" id="CHEBI:16335"/>
        <dbReference type="ChEBI" id="CHEBI:17596"/>
        <dbReference type="ChEBI" id="CHEBI:28938"/>
        <dbReference type="EC" id="3.5.4.4"/>
    </reaction>
    <physiologicalReaction direction="left-to-right" evidence="7">
        <dbReference type="Rhea" id="RHEA:24409"/>
    </physiologicalReaction>
</comment>
<keyword evidence="12" id="KW-1185">Reference proteome</keyword>
<gene>
    <name evidence="11" type="ORF">BA92_13935</name>
</gene>
<evidence type="ECO:0000256" key="1">
    <source>
        <dbReference type="ARBA" id="ARBA00000553"/>
    </source>
</evidence>
<evidence type="ECO:0000256" key="10">
    <source>
        <dbReference type="RuleBase" id="RU361274"/>
    </source>
</evidence>